<sequence length="132" mass="15599">MQVNLFTTPSCTSCRKAKTWLEEHQIDYVERNIISQPLTIDEIKSILRLTEEGTTEIISTNSKTFQELNVGIDSLPLYEFYALIMKHPQMLRRPIIQDEKRLQVGYNEEEIRRFLPRKLRTFVNINTQRAVN</sequence>
<protein>
    <recommendedName>
        <fullName evidence="4">Global transcriptional regulator Spx</fullName>
    </recommendedName>
</protein>
<evidence type="ECO:0000313" key="5">
    <source>
        <dbReference type="EMBL" id="MBN8252685.1"/>
    </source>
</evidence>
<comment type="function">
    <text evidence="4">Global transcriptional regulator that plays a key role in stress response and exerts either positive or negative regulation of genes. Acts by interacting with the C-terminal domain of the alpha subunit of the RNA polymerase (RNAP). This interaction can enhance binding of RNAP to the promoter region of target genes and stimulate their transcription, or block interaction of RNAP with activator.</text>
</comment>
<dbReference type="PANTHER" id="PTHR30041">
    <property type="entry name" value="ARSENATE REDUCTASE"/>
    <property type="match status" value="1"/>
</dbReference>
<dbReference type="PANTHER" id="PTHR30041:SF7">
    <property type="entry name" value="GLOBAL TRANSCRIPTIONAL REGULATOR SPX"/>
    <property type="match status" value="1"/>
</dbReference>
<proteinExistence type="inferred from homology"/>
<dbReference type="GO" id="GO:0005737">
    <property type="term" value="C:cytoplasm"/>
    <property type="evidence" value="ECO:0007669"/>
    <property type="project" value="UniProtKB-SubCell"/>
</dbReference>
<dbReference type="HAMAP" id="MF_01132">
    <property type="entry name" value="Spx"/>
    <property type="match status" value="1"/>
</dbReference>
<dbReference type="NCBIfam" id="NF009210">
    <property type="entry name" value="PRK12559.1"/>
    <property type="match status" value="1"/>
</dbReference>
<dbReference type="GO" id="GO:0045892">
    <property type="term" value="P:negative regulation of DNA-templated transcription"/>
    <property type="evidence" value="ECO:0007669"/>
    <property type="project" value="InterPro"/>
</dbReference>
<comment type="subunit">
    <text evidence="4">Interacts with the C-terminal domain of the alpha subunit of the RNAP.</text>
</comment>
<dbReference type="InterPro" id="IPR036249">
    <property type="entry name" value="Thioredoxin-like_sf"/>
</dbReference>
<keyword evidence="2 4" id="KW-0805">Transcription regulation</keyword>
<reference evidence="5" key="1">
    <citation type="submission" date="2020-12" db="EMBL/GenBank/DDBJ databases">
        <title>PHA producing bacteria isolated from mangrove.</title>
        <authorList>
            <person name="Zheng W."/>
            <person name="Yu S."/>
            <person name="Huang Y."/>
        </authorList>
    </citation>
    <scope>NUCLEOTIDE SEQUENCE</scope>
    <source>
        <strain evidence="5">GN22-4</strain>
    </source>
</reference>
<dbReference type="EMBL" id="JAEMWV010000006">
    <property type="protein sequence ID" value="MBN8252685.1"/>
    <property type="molecule type" value="Genomic_DNA"/>
</dbReference>
<organism evidence="5 6">
    <name type="scientific">Priestia flexa</name>
    <dbReference type="NCBI Taxonomy" id="86664"/>
    <lineage>
        <taxon>Bacteria</taxon>
        <taxon>Bacillati</taxon>
        <taxon>Bacillota</taxon>
        <taxon>Bacilli</taxon>
        <taxon>Bacillales</taxon>
        <taxon>Bacillaceae</taxon>
        <taxon>Priestia</taxon>
    </lineage>
</organism>
<dbReference type="SUPFAM" id="SSF52833">
    <property type="entry name" value="Thioredoxin-like"/>
    <property type="match status" value="1"/>
</dbReference>
<keyword evidence="4" id="KW-0676">Redox-active center</keyword>
<evidence type="ECO:0000256" key="2">
    <source>
        <dbReference type="ARBA" id="ARBA00023015"/>
    </source>
</evidence>
<keyword evidence="3 4" id="KW-0804">Transcription</keyword>
<dbReference type="Gene3D" id="3.40.30.10">
    <property type="entry name" value="Glutaredoxin"/>
    <property type="match status" value="1"/>
</dbReference>
<dbReference type="CDD" id="cd03032">
    <property type="entry name" value="ArsC_Spx"/>
    <property type="match status" value="1"/>
</dbReference>
<accession>A0A8I1MHZ0</accession>
<comment type="subcellular location">
    <subcellularLocation>
        <location evidence="4">Cytoplasm</location>
    </subcellularLocation>
</comment>
<evidence type="ECO:0000256" key="3">
    <source>
        <dbReference type="ARBA" id="ARBA00023163"/>
    </source>
</evidence>
<dbReference type="RefSeq" id="WP_206782801.1">
    <property type="nucleotide sequence ID" value="NZ_CM125968.1"/>
</dbReference>
<dbReference type="Pfam" id="PF03960">
    <property type="entry name" value="ArsC"/>
    <property type="match status" value="1"/>
</dbReference>
<comment type="caution">
    <text evidence="5">The sequence shown here is derived from an EMBL/GenBank/DDBJ whole genome shotgun (WGS) entry which is preliminary data.</text>
</comment>
<dbReference type="NCBIfam" id="NF002459">
    <property type="entry name" value="PRK01655.1"/>
    <property type="match status" value="1"/>
</dbReference>
<evidence type="ECO:0000313" key="6">
    <source>
        <dbReference type="Proteomes" id="UP000664578"/>
    </source>
</evidence>
<dbReference type="Proteomes" id="UP000664578">
    <property type="component" value="Unassembled WGS sequence"/>
</dbReference>
<gene>
    <name evidence="5" type="primary">spxA</name>
    <name evidence="4" type="synonym">spx</name>
    <name evidence="5" type="ORF">JF537_13980</name>
</gene>
<dbReference type="InterPro" id="IPR023731">
    <property type="entry name" value="Spx"/>
</dbReference>
<evidence type="ECO:0000256" key="1">
    <source>
        <dbReference type="ARBA" id="ARBA00022490"/>
    </source>
</evidence>
<dbReference type="InterPro" id="IPR006504">
    <property type="entry name" value="Tscrpt_reg_Spx/MgsR"/>
</dbReference>
<name>A0A8I1MHZ0_9BACI</name>
<dbReference type="NCBIfam" id="TIGR01617">
    <property type="entry name" value="arsC_related"/>
    <property type="match status" value="1"/>
</dbReference>
<dbReference type="AlphaFoldDB" id="A0A8I1MHZ0"/>
<comment type="similarity">
    <text evidence="4">Belongs to the ArsC family. Spx subfamily.</text>
</comment>
<keyword evidence="1 4" id="KW-0963">Cytoplasm</keyword>
<evidence type="ECO:0000256" key="4">
    <source>
        <dbReference type="HAMAP-Rule" id="MF_01132"/>
    </source>
</evidence>
<dbReference type="GeneID" id="93681532"/>
<dbReference type="PROSITE" id="PS51353">
    <property type="entry name" value="ARSC"/>
    <property type="match status" value="1"/>
</dbReference>
<feature type="disulfide bond" description="Redox-active" evidence="4">
    <location>
        <begin position="11"/>
        <end position="14"/>
    </location>
</feature>
<dbReference type="InterPro" id="IPR006660">
    <property type="entry name" value="Arsenate_reductase-like"/>
</dbReference>
<keyword evidence="4" id="KW-1015">Disulfide bond</keyword>